<evidence type="ECO:0000256" key="1">
    <source>
        <dbReference type="ARBA" id="ARBA00007754"/>
    </source>
</evidence>
<dbReference type="GO" id="GO:0006080">
    <property type="term" value="P:substituted mannan metabolic process"/>
    <property type="evidence" value="ECO:0007669"/>
    <property type="project" value="UniProtKB-UniRule"/>
</dbReference>
<feature type="binding site" evidence="6">
    <location>
        <position position="187"/>
    </location>
    <ligand>
        <name>substrate</name>
    </ligand>
</feature>
<keyword evidence="2 4" id="KW-0378">Hydrolase</keyword>
<dbReference type="PIRSF" id="PIRSF018168">
    <property type="entry name" value="Mannan-1_4-beta-mannosidase"/>
    <property type="match status" value="1"/>
</dbReference>
<evidence type="ECO:0000256" key="7">
    <source>
        <dbReference type="PIRSR" id="PIRSR018168-3"/>
    </source>
</evidence>
<dbReference type="EC" id="3.2.1.78" evidence="4"/>
<feature type="active site" description="Nucleophile" evidence="5 8">
    <location>
        <position position="299"/>
    </location>
</feature>
<proteinExistence type="inferred from homology"/>
<sequence>MNRVIIVVIGFLSIISCERYPDIGSDSKATKETKKLYAKLHTLSDKGIMVGHQDALAYGVGWRGEQDRCDMHQASGKFPGVVGYDIGHIFQSKNINSIPFDTIINLMAAFHEKGGVNTICWHMKNPYTGGSSWDTTMVAADILPGGEKHNDFLEKLEKAATFFNKCKIDGKHFPIIFRPFHEHNGDWFWWGRGIVSEEEYISLFRFMADYFKNTHDIHHLIYAFSPDQSRFYNKTDTLDYLYGYPGDDYVDILGIDNYADMPVSESDSINEVAINNYVATLELITEIAAEKGKIAALTETGFEGVKDAEWFTKRILNPILTSEKSRRLSYMVFWRNDNPKHHYMVYPGHMAQSDFQKFVDNPLMLTLEDL</sequence>
<dbReference type="SUPFAM" id="SSF51445">
    <property type="entry name" value="(Trans)glycosidases"/>
    <property type="match status" value="1"/>
</dbReference>
<protein>
    <recommendedName>
        <fullName evidence="4">Mannan endo-1,4-beta-mannosidase</fullName>
        <ecNumber evidence="4">3.2.1.78</ecNumber>
    </recommendedName>
</protein>
<evidence type="ECO:0000313" key="11">
    <source>
        <dbReference type="Proteomes" id="UP001156666"/>
    </source>
</evidence>
<reference evidence="10" key="1">
    <citation type="journal article" date="2014" name="Int. J. Syst. Evol. Microbiol.">
        <title>Complete genome sequence of Corynebacterium casei LMG S-19264T (=DSM 44701T), isolated from a smear-ripened cheese.</title>
        <authorList>
            <consortium name="US DOE Joint Genome Institute (JGI-PGF)"/>
            <person name="Walter F."/>
            <person name="Albersmeier A."/>
            <person name="Kalinowski J."/>
            <person name="Ruckert C."/>
        </authorList>
    </citation>
    <scope>NUCLEOTIDE SEQUENCE</scope>
    <source>
        <strain evidence="10">NBRC 108769</strain>
    </source>
</reference>
<dbReference type="Gene3D" id="3.20.20.80">
    <property type="entry name" value="Glycosidases"/>
    <property type="match status" value="1"/>
</dbReference>
<dbReference type="PROSITE" id="PS51764">
    <property type="entry name" value="GH26"/>
    <property type="match status" value="1"/>
</dbReference>
<dbReference type="InterPro" id="IPR017853">
    <property type="entry name" value="GH"/>
</dbReference>
<dbReference type="InterPro" id="IPR016714">
    <property type="entry name" value="MANB/E"/>
</dbReference>
<feature type="site" description="Plays an important role in maintaining the position of the catalytic nucleophile" evidence="7">
    <location>
        <position position="181"/>
    </location>
</feature>
<dbReference type="EMBL" id="BSOH01000010">
    <property type="protein sequence ID" value="GLR17284.1"/>
    <property type="molecule type" value="Genomic_DNA"/>
</dbReference>
<dbReference type="RefSeq" id="WP_235293840.1">
    <property type="nucleotide sequence ID" value="NZ_BSOH01000010.1"/>
</dbReference>
<organism evidence="10 11">
    <name type="scientific">Portibacter lacus</name>
    <dbReference type="NCBI Taxonomy" id="1099794"/>
    <lineage>
        <taxon>Bacteria</taxon>
        <taxon>Pseudomonadati</taxon>
        <taxon>Bacteroidota</taxon>
        <taxon>Saprospiria</taxon>
        <taxon>Saprospirales</taxon>
        <taxon>Haliscomenobacteraceae</taxon>
        <taxon>Portibacter</taxon>
    </lineage>
</organism>
<reference evidence="10" key="2">
    <citation type="submission" date="2023-01" db="EMBL/GenBank/DDBJ databases">
        <title>Draft genome sequence of Portibacter lacus strain NBRC 108769.</title>
        <authorList>
            <person name="Sun Q."/>
            <person name="Mori K."/>
        </authorList>
    </citation>
    <scope>NUCLEOTIDE SEQUENCE</scope>
    <source>
        <strain evidence="10">NBRC 108769</strain>
    </source>
</reference>
<evidence type="ECO:0000313" key="10">
    <source>
        <dbReference type="EMBL" id="GLR17284.1"/>
    </source>
</evidence>
<gene>
    <name evidence="10" type="ORF">GCM10007940_18990</name>
</gene>
<evidence type="ECO:0000256" key="4">
    <source>
        <dbReference type="PIRNR" id="PIRNR018168"/>
    </source>
</evidence>
<evidence type="ECO:0000256" key="8">
    <source>
        <dbReference type="PROSITE-ProRule" id="PRU01100"/>
    </source>
</evidence>
<name>A0AA37SPD6_9BACT</name>
<dbReference type="Proteomes" id="UP001156666">
    <property type="component" value="Unassembled WGS sequence"/>
</dbReference>
<dbReference type="Pfam" id="PF02156">
    <property type="entry name" value="Glyco_hydro_26"/>
    <property type="match status" value="1"/>
</dbReference>
<evidence type="ECO:0000256" key="2">
    <source>
        <dbReference type="ARBA" id="ARBA00022801"/>
    </source>
</evidence>
<dbReference type="PROSITE" id="PS51257">
    <property type="entry name" value="PROKAR_LIPOPROTEIN"/>
    <property type="match status" value="1"/>
</dbReference>
<comment type="similarity">
    <text evidence="1 4 8">Belongs to the glycosyl hydrolase 26 family.</text>
</comment>
<feature type="domain" description="GH26" evidence="9">
    <location>
        <begin position="31"/>
        <end position="368"/>
    </location>
</feature>
<accession>A0AA37SPD6</accession>
<feature type="binding site" evidence="6">
    <location>
        <position position="122"/>
    </location>
    <ligand>
        <name>substrate</name>
    </ligand>
</feature>
<dbReference type="InterPro" id="IPR022790">
    <property type="entry name" value="GH26_dom"/>
</dbReference>
<keyword evidence="3 4" id="KW-0326">Glycosidase</keyword>
<evidence type="ECO:0000256" key="5">
    <source>
        <dbReference type="PIRSR" id="PIRSR018168-1"/>
    </source>
</evidence>
<dbReference type="InterPro" id="IPR000805">
    <property type="entry name" value="Glyco_hydro_26"/>
</dbReference>
<keyword evidence="11" id="KW-1185">Reference proteome</keyword>
<dbReference type="PRINTS" id="PR00739">
    <property type="entry name" value="GLHYDRLASE26"/>
</dbReference>
<evidence type="ECO:0000256" key="3">
    <source>
        <dbReference type="ARBA" id="ARBA00023295"/>
    </source>
</evidence>
<evidence type="ECO:0000256" key="6">
    <source>
        <dbReference type="PIRSR" id="PIRSR018168-2"/>
    </source>
</evidence>
<dbReference type="GO" id="GO:0016985">
    <property type="term" value="F:mannan endo-1,4-beta-mannosidase activity"/>
    <property type="evidence" value="ECO:0007669"/>
    <property type="project" value="UniProtKB-UniRule"/>
</dbReference>
<evidence type="ECO:0000259" key="9">
    <source>
        <dbReference type="PROSITE" id="PS51764"/>
    </source>
</evidence>
<dbReference type="AlphaFoldDB" id="A0AA37SPD6"/>
<feature type="binding site" evidence="6">
    <location>
        <position position="258"/>
    </location>
    <ligand>
        <name>substrate</name>
    </ligand>
</feature>
<keyword evidence="4" id="KW-0119">Carbohydrate metabolism</keyword>
<dbReference type="GO" id="GO:0005576">
    <property type="term" value="C:extracellular region"/>
    <property type="evidence" value="ECO:0007669"/>
    <property type="project" value="UniProtKB-SubCell"/>
</dbReference>
<comment type="catalytic activity">
    <reaction evidence="4">
        <text>Random hydrolysis of (1-&gt;4)-beta-D-mannosidic linkages in mannans, galactomannans and glucomannans.</text>
        <dbReference type="EC" id="3.2.1.78"/>
    </reaction>
</comment>
<comment type="caution">
    <text evidence="10">The sequence shown here is derived from an EMBL/GenBank/DDBJ whole genome shotgun (WGS) entry which is preliminary data.</text>
</comment>
<feature type="active site" description="Proton donor" evidence="5 8">
    <location>
        <position position="182"/>
    </location>
</feature>
<keyword evidence="4" id="KW-0964">Secreted</keyword>
<dbReference type="PANTHER" id="PTHR40079:SF4">
    <property type="entry name" value="GH26 DOMAIN-CONTAINING PROTEIN-RELATED"/>
    <property type="match status" value="1"/>
</dbReference>
<dbReference type="PANTHER" id="PTHR40079">
    <property type="entry name" value="MANNAN ENDO-1,4-BETA-MANNOSIDASE E-RELATED"/>
    <property type="match status" value="1"/>
</dbReference>
<comment type="subcellular location">
    <subcellularLocation>
        <location evidence="4">Secreted</location>
    </subcellularLocation>
</comment>